<dbReference type="InterPro" id="IPR004843">
    <property type="entry name" value="Calcineurin-like_PHP"/>
</dbReference>
<organism evidence="2 3">
    <name type="scientific">Acinetobacter bohemicus ANC 3994</name>
    <dbReference type="NCBI Taxonomy" id="1217715"/>
    <lineage>
        <taxon>Bacteria</taxon>
        <taxon>Pseudomonadati</taxon>
        <taxon>Pseudomonadota</taxon>
        <taxon>Gammaproteobacteria</taxon>
        <taxon>Moraxellales</taxon>
        <taxon>Moraxellaceae</taxon>
        <taxon>Acinetobacter</taxon>
    </lineage>
</organism>
<evidence type="ECO:0000313" key="2">
    <source>
        <dbReference type="EMBL" id="ENU20736.1"/>
    </source>
</evidence>
<sequence length="240" mass="27665">MVLMSEADLFPAYALVKHFDASHIRRLFVVGDLHGCYLEFMQQLKKVEFDFKKDLVISVGDLVDRGQDSLKCLELIKEPWFEAIRGNHEQMCLEAQLAPEMVDFHCKHGGEWLYQLPIEKKLECLTLCVNLPIVLEVVFKGKIYGFVHADIHLNNWQEFKKSILQNDYFTLENSSALQMALWGTGRISYGLKSQLLKTVTDIDEIYLGHTVVSVPQQYHNCFFVDTGAVFGKRLTIKELF</sequence>
<protein>
    <recommendedName>
        <fullName evidence="1">Serine/threonine specific protein phosphatases domain-containing protein</fullName>
    </recommendedName>
</protein>
<dbReference type="HOGENOM" id="CLU_023125_1_1_6"/>
<dbReference type="EMBL" id="APOH01000010">
    <property type="protein sequence ID" value="ENU20736.1"/>
    <property type="molecule type" value="Genomic_DNA"/>
</dbReference>
<gene>
    <name evidence="2" type="ORF">F994_00969</name>
</gene>
<accession>N8P290</accession>
<dbReference type="PANTHER" id="PTHR42850:SF10">
    <property type="entry name" value="SERINE_THREONINE-PROTEIN PHOSPHATASE 1"/>
    <property type="match status" value="1"/>
</dbReference>
<dbReference type="Gene3D" id="3.60.21.10">
    <property type="match status" value="1"/>
</dbReference>
<dbReference type="eggNOG" id="COG0639">
    <property type="taxonomic scope" value="Bacteria"/>
</dbReference>
<dbReference type="GO" id="GO:0008803">
    <property type="term" value="F:bis(5'-nucleosyl)-tetraphosphatase (symmetrical) activity"/>
    <property type="evidence" value="ECO:0007669"/>
    <property type="project" value="TreeGrafter"/>
</dbReference>
<dbReference type="InterPro" id="IPR050126">
    <property type="entry name" value="Ap4A_hydrolase"/>
</dbReference>
<dbReference type="Pfam" id="PF00149">
    <property type="entry name" value="Metallophos"/>
    <property type="match status" value="1"/>
</dbReference>
<dbReference type="PATRIC" id="fig|1217715.3.peg.930"/>
<dbReference type="InterPro" id="IPR029052">
    <property type="entry name" value="Metallo-depent_PP-like"/>
</dbReference>
<dbReference type="AlphaFoldDB" id="N8P290"/>
<dbReference type="PROSITE" id="PS00125">
    <property type="entry name" value="SER_THR_PHOSPHATASE"/>
    <property type="match status" value="1"/>
</dbReference>
<reference evidence="2 3" key="1">
    <citation type="submission" date="2013-02" db="EMBL/GenBank/DDBJ databases">
        <title>The Genome Sequence of Acinetobacter sp. ANC 3994.</title>
        <authorList>
            <consortium name="The Broad Institute Genome Sequencing Platform"/>
            <consortium name="The Broad Institute Genome Sequencing Center for Infectious Disease"/>
            <person name="Cerqueira G."/>
            <person name="Feldgarden M."/>
            <person name="Courvalin P."/>
            <person name="Perichon B."/>
            <person name="Grillot-Courvalin C."/>
            <person name="Clermont D."/>
            <person name="Rocha E."/>
            <person name="Yoon E.-J."/>
            <person name="Nemec A."/>
            <person name="Walker B."/>
            <person name="Young S.K."/>
            <person name="Zeng Q."/>
            <person name="Gargeya S."/>
            <person name="Fitzgerald M."/>
            <person name="Haas B."/>
            <person name="Abouelleil A."/>
            <person name="Alvarado L."/>
            <person name="Arachchi H.M."/>
            <person name="Berlin A.M."/>
            <person name="Chapman S.B."/>
            <person name="Dewar J."/>
            <person name="Goldberg J."/>
            <person name="Griggs A."/>
            <person name="Gujja S."/>
            <person name="Hansen M."/>
            <person name="Howarth C."/>
            <person name="Imamovic A."/>
            <person name="Larimer J."/>
            <person name="McCowan C."/>
            <person name="Murphy C."/>
            <person name="Neiman D."/>
            <person name="Pearson M."/>
            <person name="Priest M."/>
            <person name="Roberts A."/>
            <person name="Saif S."/>
            <person name="Shea T."/>
            <person name="Sisk P."/>
            <person name="Sykes S."/>
            <person name="Wortman J."/>
            <person name="Nusbaum C."/>
            <person name="Birren B."/>
        </authorList>
    </citation>
    <scope>NUCLEOTIDE SEQUENCE [LARGE SCALE GENOMIC DNA]</scope>
    <source>
        <strain evidence="2 3">ANC 3994</strain>
    </source>
</reference>
<dbReference type="Proteomes" id="UP000013086">
    <property type="component" value="Unassembled WGS sequence"/>
</dbReference>
<dbReference type="GO" id="GO:0016791">
    <property type="term" value="F:phosphatase activity"/>
    <property type="evidence" value="ECO:0007669"/>
    <property type="project" value="TreeGrafter"/>
</dbReference>
<dbReference type="PANTHER" id="PTHR42850">
    <property type="entry name" value="METALLOPHOSPHOESTERASE"/>
    <property type="match status" value="1"/>
</dbReference>
<dbReference type="InterPro" id="IPR006186">
    <property type="entry name" value="Ser/Thr-sp_prot-phosphatase"/>
</dbReference>
<dbReference type="GO" id="GO:0005737">
    <property type="term" value="C:cytoplasm"/>
    <property type="evidence" value="ECO:0007669"/>
    <property type="project" value="TreeGrafter"/>
</dbReference>
<dbReference type="SUPFAM" id="SSF56300">
    <property type="entry name" value="Metallo-dependent phosphatases"/>
    <property type="match status" value="1"/>
</dbReference>
<comment type="caution">
    <text evidence="2">The sequence shown here is derived from an EMBL/GenBank/DDBJ whole genome shotgun (WGS) entry which is preliminary data.</text>
</comment>
<evidence type="ECO:0000259" key="1">
    <source>
        <dbReference type="PROSITE" id="PS00125"/>
    </source>
</evidence>
<evidence type="ECO:0000313" key="3">
    <source>
        <dbReference type="Proteomes" id="UP000013086"/>
    </source>
</evidence>
<name>N8P290_9GAMM</name>
<dbReference type="GO" id="GO:0110154">
    <property type="term" value="P:RNA decapping"/>
    <property type="evidence" value="ECO:0007669"/>
    <property type="project" value="TreeGrafter"/>
</dbReference>
<proteinExistence type="predicted"/>
<feature type="domain" description="Serine/threonine specific protein phosphatases" evidence="1">
    <location>
        <begin position="84"/>
        <end position="89"/>
    </location>
</feature>